<accession>W4QPG8</accession>
<dbReference type="EMBL" id="BAUV01000001">
    <property type="protein sequence ID" value="GAE33244.1"/>
    <property type="molecule type" value="Genomic_DNA"/>
</dbReference>
<dbReference type="OrthoDB" id="2931998at2"/>
<keyword evidence="2" id="KW-1185">Reference proteome</keyword>
<protein>
    <submittedName>
        <fullName evidence="1">Uncharacterized protein</fullName>
    </submittedName>
</protein>
<dbReference type="Proteomes" id="UP000018896">
    <property type="component" value="Unassembled WGS sequence"/>
</dbReference>
<name>W4QPG8_HALA3</name>
<comment type="caution">
    <text evidence="1">The sequence shown here is derived from an EMBL/GenBank/DDBJ whole genome shotgun (WGS) entry which is preliminary data.</text>
</comment>
<organism evidence="1 2">
    <name type="scientific">Halalkalibacter akibai (strain ATCC 43226 / DSM 21942 / CIP 109018 / JCM 9157 / 1139)</name>
    <name type="common">Bacillus akibai</name>
    <dbReference type="NCBI Taxonomy" id="1236973"/>
    <lineage>
        <taxon>Bacteria</taxon>
        <taxon>Bacillati</taxon>
        <taxon>Bacillota</taxon>
        <taxon>Bacilli</taxon>
        <taxon>Bacillales</taxon>
        <taxon>Bacillaceae</taxon>
        <taxon>Halalkalibacter</taxon>
    </lineage>
</organism>
<proteinExistence type="predicted"/>
<evidence type="ECO:0000313" key="2">
    <source>
        <dbReference type="Proteomes" id="UP000018896"/>
    </source>
</evidence>
<dbReference type="eggNOG" id="ENOG5030DMG">
    <property type="taxonomic scope" value="Bacteria"/>
</dbReference>
<evidence type="ECO:0000313" key="1">
    <source>
        <dbReference type="EMBL" id="GAE33244.1"/>
    </source>
</evidence>
<sequence>MENIREFTVKNHFLVEIDNHAVQDGAGKLKTWSWDIYIAANDKAEYRGKALAPGKGIEVPWITLATENYLEEMIAHCEKRMPQ</sequence>
<dbReference type="RefSeq" id="WP_035661154.1">
    <property type="nucleotide sequence ID" value="NZ_BAUV01000001.1"/>
</dbReference>
<dbReference type="AlphaFoldDB" id="W4QPG8"/>
<gene>
    <name evidence="1" type="ORF">JCM9157_235</name>
</gene>
<reference evidence="1 2" key="1">
    <citation type="journal article" date="2014" name="Genome Announc.">
        <title>Draft Genome Sequences of Three Alkaliphilic Bacillus Strains, Bacillus wakoensis JCM 9140T, Bacillus akibai JCM 9157T, and Bacillus hemicellulosilyticus JCM 9152T.</title>
        <authorList>
            <person name="Yuki M."/>
            <person name="Oshima K."/>
            <person name="Suda W."/>
            <person name="Oshida Y."/>
            <person name="Kitamura K."/>
            <person name="Iida T."/>
            <person name="Hattori M."/>
            <person name="Ohkuma M."/>
        </authorList>
    </citation>
    <scope>NUCLEOTIDE SEQUENCE [LARGE SCALE GENOMIC DNA]</scope>
    <source>
        <strain evidence="1 2">JCM 9157</strain>
    </source>
</reference>